<dbReference type="InterPro" id="IPR034642">
    <property type="entry name" value="Proteasome_subunit_alpha6"/>
</dbReference>
<keyword evidence="2 7" id="KW-0963">Cytoplasm</keyword>
<organism evidence="9">
    <name type="scientific">Rhizochromulina marina</name>
    <dbReference type="NCBI Taxonomy" id="1034831"/>
    <lineage>
        <taxon>Eukaryota</taxon>
        <taxon>Sar</taxon>
        <taxon>Stramenopiles</taxon>
        <taxon>Ochrophyta</taxon>
        <taxon>Dictyochophyceae</taxon>
        <taxon>Rhizochromulinales</taxon>
        <taxon>Rhizochromulina</taxon>
    </lineage>
</organism>
<dbReference type="InterPro" id="IPR050115">
    <property type="entry name" value="Proteasome_alpha"/>
</dbReference>
<dbReference type="FunFam" id="3.60.20.10:FF:000055">
    <property type="entry name" value="Proteasome subunit alpha type"/>
    <property type="match status" value="1"/>
</dbReference>
<sequence>MASRDSNYDRHITIFSPQGRLYQVEYAIKAAENTGLTAVAVRGANSCAMVIQKKVPDRLIDPSSVTYVYQITEKIGCLMTGLTADCRVQVTRLRQEAHEFKFNYGYDMPVHVLAKRIADISQVYTQEASLRMLACNVILSSVDDEKGPQLFKIDSAGSFFPYKATAAGSKAAEAMNWLEKRVEPTPSTDEAKTVQTAIMCLQHVLSSDFKGSDLEVGLVVEGQRFRTLGEEEIEAHLTAISEQDM</sequence>
<keyword evidence="4 7" id="KW-0539">Nucleus</keyword>
<dbReference type="InterPro" id="IPR000426">
    <property type="entry name" value="Proteasome_asu_N"/>
</dbReference>
<dbReference type="SMART" id="SM00948">
    <property type="entry name" value="Proteasome_A_N"/>
    <property type="match status" value="1"/>
</dbReference>
<dbReference type="Pfam" id="PF00227">
    <property type="entry name" value="Proteasome"/>
    <property type="match status" value="1"/>
</dbReference>
<comment type="similarity">
    <text evidence="6 7">Belongs to the peptidase T1A family.</text>
</comment>
<evidence type="ECO:0000256" key="2">
    <source>
        <dbReference type="ARBA" id="ARBA00022490"/>
    </source>
</evidence>
<reference evidence="9" key="1">
    <citation type="submission" date="2021-01" db="EMBL/GenBank/DDBJ databases">
        <authorList>
            <person name="Corre E."/>
            <person name="Pelletier E."/>
            <person name="Niang G."/>
            <person name="Scheremetjew M."/>
            <person name="Finn R."/>
            <person name="Kale V."/>
            <person name="Holt S."/>
            <person name="Cochrane G."/>
            <person name="Meng A."/>
            <person name="Brown T."/>
            <person name="Cohen L."/>
        </authorList>
    </citation>
    <scope>NUCLEOTIDE SEQUENCE</scope>
    <source>
        <strain evidence="9">CCMP1243</strain>
    </source>
</reference>
<dbReference type="Gene3D" id="3.60.20.10">
    <property type="entry name" value="Glutamine Phosphoribosylpyrophosphate, subunit 1, domain 1"/>
    <property type="match status" value="1"/>
</dbReference>
<comment type="subunit">
    <text evidence="5">The 26S proteasome consists of a 20S proteasome core and two 19S regulatory subunits. The 20S proteasome core is composed of 28 subunits that are arranged in four stacked rings, resulting in a barrel-shaped structure. The two end rings are each formed by seven alpha subunits, and the two central rings are each formed by seven beta subunits. The catalytic chamber with the active sites is on the inside of the barrel.</text>
</comment>
<dbReference type="AlphaFoldDB" id="A0A7S2WQZ1"/>
<dbReference type="PROSITE" id="PS00388">
    <property type="entry name" value="PROTEASOME_ALPHA_1"/>
    <property type="match status" value="1"/>
</dbReference>
<dbReference type="GO" id="GO:0005634">
    <property type="term" value="C:nucleus"/>
    <property type="evidence" value="ECO:0007669"/>
    <property type="project" value="UniProtKB-SubCell"/>
</dbReference>
<evidence type="ECO:0000256" key="5">
    <source>
        <dbReference type="ARBA" id="ARBA00026071"/>
    </source>
</evidence>
<dbReference type="GO" id="GO:0005737">
    <property type="term" value="C:cytoplasm"/>
    <property type="evidence" value="ECO:0007669"/>
    <property type="project" value="UniProtKB-SubCell"/>
</dbReference>
<keyword evidence="3 6" id="KW-0647">Proteasome</keyword>
<dbReference type="CDD" id="cd03754">
    <property type="entry name" value="proteasome_alpha_type_6"/>
    <property type="match status" value="1"/>
</dbReference>
<protein>
    <recommendedName>
        <fullName evidence="7">Proteasome subunit alpha type</fullName>
    </recommendedName>
</protein>
<dbReference type="Pfam" id="PF10584">
    <property type="entry name" value="Proteasome_A_N"/>
    <property type="match status" value="1"/>
</dbReference>
<feature type="domain" description="Proteasome alpha-type subunits" evidence="8">
    <location>
        <begin position="8"/>
        <end position="30"/>
    </location>
</feature>
<evidence type="ECO:0000256" key="4">
    <source>
        <dbReference type="ARBA" id="ARBA00023242"/>
    </source>
</evidence>
<evidence type="ECO:0000256" key="1">
    <source>
        <dbReference type="ARBA" id="ARBA00002000"/>
    </source>
</evidence>
<dbReference type="SUPFAM" id="SSF56235">
    <property type="entry name" value="N-terminal nucleophile aminohydrolases (Ntn hydrolases)"/>
    <property type="match status" value="1"/>
</dbReference>
<dbReference type="PROSITE" id="PS51475">
    <property type="entry name" value="PROTEASOME_ALPHA_2"/>
    <property type="match status" value="1"/>
</dbReference>
<evidence type="ECO:0000256" key="6">
    <source>
        <dbReference type="PROSITE-ProRule" id="PRU00808"/>
    </source>
</evidence>
<evidence type="ECO:0000256" key="7">
    <source>
        <dbReference type="RuleBase" id="RU000551"/>
    </source>
</evidence>
<comment type="function">
    <text evidence="1">The proteasome is a multicatalytic proteinase complex which is characterized by its ability to cleave peptides with Arg, Phe, Tyr, Leu, and Glu adjacent to the leaving group at neutral or slightly basic pH. The proteasome has an ATP-dependent proteolytic activity.</text>
</comment>
<dbReference type="GO" id="GO:0006511">
    <property type="term" value="P:ubiquitin-dependent protein catabolic process"/>
    <property type="evidence" value="ECO:0007669"/>
    <property type="project" value="InterPro"/>
</dbReference>
<gene>
    <name evidence="9" type="ORF">RMAR1173_LOCUS15171</name>
</gene>
<evidence type="ECO:0000313" key="9">
    <source>
        <dbReference type="EMBL" id="CAD9700955.1"/>
    </source>
</evidence>
<evidence type="ECO:0000259" key="8">
    <source>
        <dbReference type="PROSITE" id="PS00388"/>
    </source>
</evidence>
<dbReference type="InterPro" id="IPR001353">
    <property type="entry name" value="Proteasome_sua/b"/>
</dbReference>
<name>A0A7S2WQZ1_9STRA</name>
<evidence type="ECO:0000256" key="3">
    <source>
        <dbReference type="ARBA" id="ARBA00022942"/>
    </source>
</evidence>
<accession>A0A7S2WQZ1</accession>
<proteinExistence type="inferred from homology"/>
<dbReference type="GO" id="GO:0019773">
    <property type="term" value="C:proteasome core complex, alpha-subunit complex"/>
    <property type="evidence" value="ECO:0007669"/>
    <property type="project" value="UniProtKB-UniRule"/>
</dbReference>
<dbReference type="PANTHER" id="PTHR11599">
    <property type="entry name" value="PROTEASOME SUBUNIT ALPHA/BETA"/>
    <property type="match status" value="1"/>
</dbReference>
<dbReference type="EMBL" id="HBHJ01023035">
    <property type="protein sequence ID" value="CAD9700955.1"/>
    <property type="molecule type" value="Transcribed_RNA"/>
</dbReference>
<dbReference type="InterPro" id="IPR023332">
    <property type="entry name" value="Proteasome_alpha-type"/>
</dbReference>
<dbReference type="InterPro" id="IPR029055">
    <property type="entry name" value="Ntn_hydrolases_N"/>
</dbReference>
<comment type="subcellular location">
    <subcellularLocation>
        <location evidence="7">Cytoplasm</location>
    </subcellularLocation>
    <subcellularLocation>
        <location evidence="7">Nucleus</location>
    </subcellularLocation>
</comment>